<feature type="transmembrane region" description="Helical" evidence="2">
    <location>
        <begin position="352"/>
        <end position="374"/>
    </location>
</feature>
<protein>
    <submittedName>
        <fullName evidence="3">Uncharacterized protein</fullName>
    </submittedName>
</protein>
<dbReference type="RefSeq" id="WP_076166653.1">
    <property type="nucleotide sequence ID" value="NZ_JBEZVB010000008.1"/>
</dbReference>
<dbReference type="Pfam" id="PF13687">
    <property type="entry name" value="DUF4153"/>
    <property type="match status" value="1"/>
</dbReference>
<keyword evidence="4" id="KW-1185">Reference proteome</keyword>
<gene>
    <name evidence="3" type="ORF">BS329_33740</name>
</gene>
<dbReference type="Proteomes" id="UP000187486">
    <property type="component" value="Unassembled WGS sequence"/>
</dbReference>
<evidence type="ECO:0000313" key="4">
    <source>
        <dbReference type="Proteomes" id="UP000187486"/>
    </source>
</evidence>
<evidence type="ECO:0000313" key="3">
    <source>
        <dbReference type="EMBL" id="OLZ45523.1"/>
    </source>
</evidence>
<keyword evidence="2" id="KW-1133">Transmembrane helix</keyword>
<feature type="transmembrane region" description="Helical" evidence="2">
    <location>
        <begin position="72"/>
        <end position="89"/>
    </location>
</feature>
<feature type="transmembrane region" description="Helical" evidence="2">
    <location>
        <begin position="386"/>
        <end position="406"/>
    </location>
</feature>
<comment type="caution">
    <text evidence="3">The sequence shown here is derived from an EMBL/GenBank/DDBJ whole genome shotgun (WGS) entry which is preliminary data.</text>
</comment>
<feature type="transmembrane region" description="Helical" evidence="2">
    <location>
        <begin position="44"/>
        <end position="66"/>
    </location>
</feature>
<dbReference type="STRING" id="76021.BS329_33740"/>
<accession>A0A1R0KID9</accession>
<dbReference type="AlphaFoldDB" id="A0A1R0KID9"/>
<feature type="transmembrane region" description="Helical" evidence="2">
    <location>
        <begin position="413"/>
        <end position="432"/>
    </location>
</feature>
<feature type="transmembrane region" description="Helical" evidence="2">
    <location>
        <begin position="230"/>
        <end position="252"/>
    </location>
</feature>
<feature type="transmembrane region" description="Helical" evidence="2">
    <location>
        <begin position="318"/>
        <end position="340"/>
    </location>
</feature>
<feature type="transmembrane region" description="Helical" evidence="2">
    <location>
        <begin position="189"/>
        <end position="210"/>
    </location>
</feature>
<dbReference type="InterPro" id="IPR025291">
    <property type="entry name" value="DUF4153"/>
</dbReference>
<feature type="transmembrane region" description="Helical" evidence="2">
    <location>
        <begin position="125"/>
        <end position="144"/>
    </location>
</feature>
<name>A0A1R0KID9_9PSEU</name>
<proteinExistence type="predicted"/>
<keyword evidence="2" id="KW-0812">Transmembrane</keyword>
<reference evidence="3 4" key="1">
    <citation type="submission" date="2016-01" db="EMBL/GenBank/DDBJ databases">
        <title>Amycolatopsis coloradensis genome sequencing and assembly.</title>
        <authorList>
            <person name="Mayilraj S."/>
        </authorList>
    </citation>
    <scope>NUCLEOTIDE SEQUENCE [LARGE SCALE GENOMIC DNA]</scope>
    <source>
        <strain evidence="3 4">DSM 44225</strain>
    </source>
</reference>
<keyword evidence="2" id="KW-0472">Membrane</keyword>
<organism evidence="3 4">
    <name type="scientific">Amycolatopsis coloradensis</name>
    <dbReference type="NCBI Taxonomy" id="76021"/>
    <lineage>
        <taxon>Bacteria</taxon>
        <taxon>Bacillati</taxon>
        <taxon>Actinomycetota</taxon>
        <taxon>Actinomycetes</taxon>
        <taxon>Pseudonocardiales</taxon>
        <taxon>Pseudonocardiaceae</taxon>
        <taxon>Amycolatopsis</taxon>
    </lineage>
</organism>
<evidence type="ECO:0000256" key="2">
    <source>
        <dbReference type="SAM" id="Phobius"/>
    </source>
</evidence>
<evidence type="ECO:0000256" key="1">
    <source>
        <dbReference type="SAM" id="MobiDB-lite"/>
    </source>
</evidence>
<feature type="transmembrane region" description="Helical" evidence="2">
    <location>
        <begin position="101"/>
        <end position="119"/>
    </location>
</feature>
<feature type="transmembrane region" description="Helical" evidence="2">
    <location>
        <begin position="273"/>
        <end position="298"/>
    </location>
</feature>
<sequence>MSEEQEETQAHASPPWVTDTLPPAPPVPVPVPVLMRPRVPPKSAIVPLPGSVVPAAVATGLVSAVAMPDDPGAGWFLAGLAFAVAVYFADKRARGDAAPRFRLADAWWAAAALGLLAVGMFRASVWLNVLCVMAACVAGSLAVVGKRTVNTIIYDVFAVPIEALLSVPWIGRGLMKFSKKTEGRTRPKLLVPVLASAGLLLVFVPLLRGADAVFASVVDAVIPELSPGTFVRWGFLFVVAAFAVAGACYLLAAPPLPAEDDAPRKRLAHRLEWTLPLSVLVLLFASFVVVRLVVLFGGTDYVLATSGLTAAEYARSGFWQLSAITVLTLLLVAAALRWAPKSSAADRGWQRGLLGVLSVLSLVLVASALSRMWTYQQAYGFTVLRLLVEVCELWIGLIFLLVLLSLIPLRSAWLPRAAIGAAVVALLGLAVLDPERFIADRNIDRITHGKTLDTRYLSGFSTDVVPAAERLPEPLRSCVLGPVMTDFPQDDWREWNLSRSLARQTSVAAVDGAKCAYRARP</sequence>
<dbReference type="OrthoDB" id="9767931at2"/>
<dbReference type="EMBL" id="MQUQ01000020">
    <property type="protein sequence ID" value="OLZ45523.1"/>
    <property type="molecule type" value="Genomic_DNA"/>
</dbReference>
<feature type="region of interest" description="Disordered" evidence="1">
    <location>
        <begin position="1"/>
        <end position="21"/>
    </location>
</feature>